<gene>
    <name evidence="2" type="ORF">SETTUDRAFT_152557</name>
</gene>
<dbReference type="Gene3D" id="3.30.1050.10">
    <property type="entry name" value="SCP2 sterol-binding domain"/>
    <property type="match status" value="1"/>
</dbReference>
<dbReference type="InterPro" id="IPR003033">
    <property type="entry name" value="SCP2_sterol-bd_dom"/>
</dbReference>
<name>R0KR24_EXST2</name>
<dbReference type="AlphaFoldDB" id="R0KR24"/>
<dbReference type="PANTHER" id="PTHR10094">
    <property type="entry name" value="STEROL CARRIER PROTEIN 2 SCP-2 FAMILY PROTEIN"/>
    <property type="match status" value="1"/>
</dbReference>
<evidence type="ECO:0000259" key="1">
    <source>
        <dbReference type="Pfam" id="PF02036"/>
    </source>
</evidence>
<evidence type="ECO:0000313" key="3">
    <source>
        <dbReference type="Proteomes" id="UP000016935"/>
    </source>
</evidence>
<organism evidence="2 3">
    <name type="scientific">Exserohilum turcicum (strain 28A)</name>
    <name type="common">Northern leaf blight fungus</name>
    <name type="synonym">Setosphaeria turcica</name>
    <dbReference type="NCBI Taxonomy" id="671987"/>
    <lineage>
        <taxon>Eukaryota</taxon>
        <taxon>Fungi</taxon>
        <taxon>Dikarya</taxon>
        <taxon>Ascomycota</taxon>
        <taxon>Pezizomycotina</taxon>
        <taxon>Dothideomycetes</taxon>
        <taxon>Pleosporomycetidae</taxon>
        <taxon>Pleosporales</taxon>
        <taxon>Pleosporineae</taxon>
        <taxon>Pleosporaceae</taxon>
        <taxon>Exserohilum</taxon>
    </lineage>
</organism>
<reference evidence="2 3" key="1">
    <citation type="journal article" date="2012" name="PLoS Pathog.">
        <title>Diverse lifestyles and strategies of plant pathogenesis encoded in the genomes of eighteen Dothideomycetes fungi.</title>
        <authorList>
            <person name="Ohm R.A."/>
            <person name="Feau N."/>
            <person name="Henrissat B."/>
            <person name="Schoch C.L."/>
            <person name="Horwitz B.A."/>
            <person name="Barry K.W."/>
            <person name="Condon B.J."/>
            <person name="Copeland A.C."/>
            <person name="Dhillon B."/>
            <person name="Glaser F."/>
            <person name="Hesse C.N."/>
            <person name="Kosti I."/>
            <person name="LaButti K."/>
            <person name="Lindquist E.A."/>
            <person name="Lucas S."/>
            <person name="Salamov A.A."/>
            <person name="Bradshaw R.E."/>
            <person name="Ciuffetti L."/>
            <person name="Hamelin R.C."/>
            <person name="Kema G.H.J."/>
            <person name="Lawrence C."/>
            <person name="Scott J.A."/>
            <person name="Spatafora J.W."/>
            <person name="Turgeon B.G."/>
            <person name="de Wit P.J.G.M."/>
            <person name="Zhong S."/>
            <person name="Goodwin S.B."/>
            <person name="Grigoriev I.V."/>
        </authorList>
    </citation>
    <scope>NUCLEOTIDE SEQUENCE [LARGE SCALE GENOMIC DNA]</scope>
    <source>
        <strain evidence="3">28A</strain>
    </source>
</reference>
<dbReference type="Proteomes" id="UP000016935">
    <property type="component" value="Unassembled WGS sequence"/>
</dbReference>
<sequence>MSLKHDDFPSSAAFDQIASALSASDADRQDAIKTGGAIFSFNLKNKAGKEEKWYLDLKETGTIGKGAAPEGKKADVTLTLPDEEFGKLVLGKANAQRLFMSGKLKVKGNIMKATKLESVLKKAQVQEPKAKL</sequence>
<dbReference type="PANTHER" id="PTHR10094:SF25">
    <property type="entry name" value="SCP2 STEROL-BINDING DOMAIN-CONTAINING PROTEIN 1"/>
    <property type="match status" value="1"/>
</dbReference>
<dbReference type="RefSeq" id="XP_008020664.1">
    <property type="nucleotide sequence ID" value="XM_008022473.1"/>
</dbReference>
<dbReference type="InterPro" id="IPR036527">
    <property type="entry name" value="SCP2_sterol-bd_dom_sf"/>
</dbReference>
<dbReference type="Pfam" id="PF02036">
    <property type="entry name" value="SCP2"/>
    <property type="match status" value="1"/>
</dbReference>
<feature type="domain" description="SCP2" evidence="1">
    <location>
        <begin position="21"/>
        <end position="121"/>
    </location>
</feature>
<accession>R0KR24</accession>
<dbReference type="GeneID" id="19397203"/>
<dbReference type="EMBL" id="KB908481">
    <property type="protein sequence ID" value="EOA91459.1"/>
    <property type="molecule type" value="Genomic_DNA"/>
</dbReference>
<evidence type="ECO:0000313" key="2">
    <source>
        <dbReference type="EMBL" id="EOA91459.1"/>
    </source>
</evidence>
<reference evidence="2 3" key="2">
    <citation type="journal article" date="2013" name="PLoS Genet.">
        <title>Comparative genome structure, secondary metabolite, and effector coding capacity across Cochliobolus pathogens.</title>
        <authorList>
            <person name="Condon B.J."/>
            <person name="Leng Y."/>
            <person name="Wu D."/>
            <person name="Bushley K.E."/>
            <person name="Ohm R.A."/>
            <person name="Otillar R."/>
            <person name="Martin J."/>
            <person name="Schackwitz W."/>
            <person name="Grimwood J."/>
            <person name="MohdZainudin N."/>
            <person name="Xue C."/>
            <person name="Wang R."/>
            <person name="Manning V.A."/>
            <person name="Dhillon B."/>
            <person name="Tu Z.J."/>
            <person name="Steffenson B.J."/>
            <person name="Salamov A."/>
            <person name="Sun H."/>
            <person name="Lowry S."/>
            <person name="LaButti K."/>
            <person name="Han J."/>
            <person name="Copeland A."/>
            <person name="Lindquist E."/>
            <person name="Barry K."/>
            <person name="Schmutz J."/>
            <person name="Baker S.E."/>
            <person name="Ciuffetti L.M."/>
            <person name="Grigoriev I.V."/>
            <person name="Zhong S."/>
            <person name="Turgeon B.G."/>
        </authorList>
    </citation>
    <scope>NUCLEOTIDE SEQUENCE [LARGE SCALE GENOMIC DNA]</scope>
    <source>
        <strain evidence="3">28A</strain>
    </source>
</reference>
<proteinExistence type="predicted"/>
<dbReference type="FunFam" id="3.30.1050.10:FF:000001">
    <property type="entry name" value="Putative Non-specific lipid-transfer protein"/>
    <property type="match status" value="1"/>
</dbReference>
<dbReference type="OrthoDB" id="10265837at2759"/>
<dbReference type="eggNOG" id="KOG4170">
    <property type="taxonomic scope" value="Eukaryota"/>
</dbReference>
<protein>
    <recommendedName>
        <fullName evidence="1">SCP2 domain-containing protein</fullName>
    </recommendedName>
</protein>
<dbReference type="STRING" id="671987.R0KR24"/>
<dbReference type="HOGENOM" id="CLU_105945_0_2_1"/>
<keyword evidence="3" id="KW-1185">Reference proteome</keyword>
<dbReference type="GO" id="GO:0005829">
    <property type="term" value="C:cytosol"/>
    <property type="evidence" value="ECO:0007669"/>
    <property type="project" value="TreeGrafter"/>
</dbReference>
<dbReference type="SUPFAM" id="SSF55718">
    <property type="entry name" value="SCP-like"/>
    <property type="match status" value="1"/>
</dbReference>